<comment type="caution">
    <text evidence="1">The sequence shown here is derived from an EMBL/GenBank/DDBJ whole genome shotgun (WGS) entry which is preliminary data.</text>
</comment>
<evidence type="ECO:0000313" key="1">
    <source>
        <dbReference type="EMBL" id="NMD58402.1"/>
    </source>
</evidence>
<gene>
    <name evidence="1" type="ORF">HHU10_22560</name>
</gene>
<proteinExistence type="predicted"/>
<dbReference type="Gene3D" id="2.30.110.10">
    <property type="entry name" value="Electron Transport, Fmn-binding Protein, Chain A"/>
    <property type="match status" value="1"/>
</dbReference>
<reference evidence="1 2" key="1">
    <citation type="submission" date="2020-04" db="EMBL/GenBank/DDBJ databases">
        <title>MicrobeNet Type strains.</title>
        <authorList>
            <person name="Nicholson A.C."/>
        </authorList>
    </citation>
    <scope>NUCLEOTIDE SEQUENCE [LARGE SCALE GENOMIC DNA]</scope>
    <source>
        <strain evidence="1 2">ATCC BAA-330</strain>
    </source>
</reference>
<keyword evidence="2" id="KW-1185">Reference proteome</keyword>
<dbReference type="InterPro" id="IPR024747">
    <property type="entry name" value="Pyridox_Oxase-rel"/>
</dbReference>
<dbReference type="RefSeq" id="WP_082809569.1">
    <property type="nucleotide sequence ID" value="NZ_JABARZ010000035.1"/>
</dbReference>
<dbReference type="SUPFAM" id="SSF50475">
    <property type="entry name" value="FMN-binding split barrel"/>
    <property type="match status" value="1"/>
</dbReference>
<evidence type="ECO:0000313" key="2">
    <source>
        <dbReference type="Proteomes" id="UP000556611"/>
    </source>
</evidence>
<protein>
    <submittedName>
        <fullName evidence="1">Pyridoxamine 5'-phosphate oxidase family protein</fullName>
    </submittedName>
</protein>
<dbReference type="InterPro" id="IPR012349">
    <property type="entry name" value="Split_barrel_FMN-bd"/>
</dbReference>
<name>A0ABX1LLP4_9ACTN</name>
<organism evidence="1 2">
    <name type="scientific">Tsukamurella columbiensis</name>
    <dbReference type="NCBI Taxonomy" id="128509"/>
    <lineage>
        <taxon>Bacteria</taxon>
        <taxon>Bacillati</taxon>
        <taxon>Actinomycetota</taxon>
        <taxon>Actinomycetes</taxon>
        <taxon>Mycobacteriales</taxon>
        <taxon>Tsukamurellaceae</taxon>
        <taxon>Tsukamurella</taxon>
    </lineage>
</organism>
<dbReference type="EMBL" id="JABARZ010000035">
    <property type="protein sequence ID" value="NMD58402.1"/>
    <property type="molecule type" value="Genomic_DNA"/>
</dbReference>
<dbReference type="Proteomes" id="UP000556611">
    <property type="component" value="Unassembled WGS sequence"/>
</dbReference>
<sequence>MTNRVLAADESWAYLRMNTIGRIITTAADGTVDIFPVSYTTYSGEILIPTRLGTKLRSIATHPETLFEIDGHDDDAHVVWSVVVRARAHFTPTLAERRHAEQVHLTPLADIDANQVVTLVPQKISGREYRTR</sequence>
<dbReference type="GeneID" id="300996089"/>
<accession>A0ABX1LLP4</accession>
<dbReference type="Pfam" id="PF12900">
    <property type="entry name" value="Pyridox_ox_2"/>
    <property type="match status" value="1"/>
</dbReference>